<name>A0A4E0PT38_9EURY</name>
<accession>A0A4E0PT38</accession>
<sequence length="522" mass="58542">MVNNENDIIIPEEVPGPEVDDDVRECIPVPDGTGNETTGDCETMDGSQDLRLSIHDIYFSGLEEKYLELEAKFAELHEKVNVDLDEQSEDISSIKGELSARSGLSEFKQLRRDFDVFSKRLRRVVKAEDSINAEVLDAAKVPPDVLEITYAKTLNDLYNAMLNIFGDRESTDIVENARDKVRNFSAGVDFFNFENGIFRVKGLSDATSSKLVSVKQIHETYVELFKLLLQHVPNYSSQDFRSFVETGSREYTVEKVVSHERSIDCIWSEINKATSELTDLTENVKFIAELQNTQLDDIKSNSTNIDEINDQIQDIAKAINLHTKALKKLNNTLASALSSDRTGEHGSLHAAETAMGMDISCFEGWLESKIDRSEVLQICNSFDAYKEEIKGSLVSIQEQQQTMVSIEMLNSIQAEVVQLREQVENLKNPDSKAHDVSIAGEITEDANLEIATGSYEELIIGELTSFGPVTLKQLENQINSRGCTIGSDELSSIAERMEQAQLLTSFKKGRYTYLTLKEMINV</sequence>
<reference evidence="1 2" key="1">
    <citation type="submission" date="2017-11" db="EMBL/GenBank/DDBJ databases">
        <title>Isolation and Characterization of Methanogenic Archaea from Saline Meromictic Lake at Siberia.</title>
        <authorList>
            <person name="Shen Y."/>
            <person name="Huang H.-H."/>
            <person name="Lai M.-C."/>
            <person name="Chen S.-C."/>
        </authorList>
    </citation>
    <scope>NUCLEOTIDE SEQUENCE [LARGE SCALE GENOMIC DNA]</scope>
    <source>
        <strain evidence="1 2">SY-01</strain>
    </source>
</reference>
<evidence type="ECO:0000313" key="1">
    <source>
        <dbReference type="EMBL" id="TGC07463.1"/>
    </source>
</evidence>
<dbReference type="AlphaFoldDB" id="A0A4E0PT38"/>
<gene>
    <name evidence="1" type="ORF">CUN85_11245</name>
</gene>
<dbReference type="RefSeq" id="WP_135390400.1">
    <property type="nucleotide sequence ID" value="NZ_PGGK01000015.1"/>
</dbReference>
<dbReference type="OrthoDB" id="125829at2157"/>
<keyword evidence="2" id="KW-1185">Reference proteome</keyword>
<protein>
    <submittedName>
        <fullName evidence="1">Uncharacterized protein</fullName>
    </submittedName>
</protein>
<comment type="caution">
    <text evidence="1">The sequence shown here is derived from an EMBL/GenBank/DDBJ whole genome shotgun (WGS) entry which is preliminary data.</text>
</comment>
<dbReference type="EMBL" id="PGGK01000015">
    <property type="protein sequence ID" value="TGC07463.1"/>
    <property type="molecule type" value="Genomic_DNA"/>
</dbReference>
<organism evidence="1 2">
    <name type="scientific">Methanolobus halotolerans</name>
    <dbReference type="NCBI Taxonomy" id="2052935"/>
    <lineage>
        <taxon>Archaea</taxon>
        <taxon>Methanobacteriati</taxon>
        <taxon>Methanobacteriota</taxon>
        <taxon>Stenosarchaea group</taxon>
        <taxon>Methanomicrobia</taxon>
        <taxon>Methanosarcinales</taxon>
        <taxon>Methanosarcinaceae</taxon>
        <taxon>Methanolobus</taxon>
    </lineage>
</organism>
<evidence type="ECO:0000313" key="2">
    <source>
        <dbReference type="Proteomes" id="UP000297295"/>
    </source>
</evidence>
<dbReference type="Proteomes" id="UP000297295">
    <property type="component" value="Unassembled WGS sequence"/>
</dbReference>
<proteinExistence type="predicted"/>